<sequence>MRLIVKEPMLGILVTICVGFFLLSFWFVYYHQRKHGKNLLVTIVAGLSMVHMFFTICLYPMDLFLVSSRTFFPKFLWIVDSTMDLTVDRMKLLLFFIGFFIATIQTDFSSKINLFQQILTADHIKKIMFFIVGVLLLIGIVFFCTYTALGFSLLPLWVIKMNSKNIKTSTLDMKHALILNRERQRTIELRYIGFHAQMNAKDRRALEFLQREERTLVRRIRLAEEGKKKWLQPIFSIIYIFQLIMGNFLFFVSIITALSMTITLISKLKNTHYKTFPVNLTIATFLIFYLCATSIMGIFNISKTININFFKFSSYKKGNSLPHTLLISIAILILTVFSFNYTLSEIIIPRYSHFGNQTYCNYTVPDSQDVYDCVNHPEYIFPCSKTKDHAAIKFCTLSIRYIFFKKYNYINQKLFSSFPKLKSKNTEANVIESTKYISDIEKLNNNINNVISYLKKESESFKMGRSNPSLLHNLRVSIPKGKSALLKELAHVSMKNNKSMILTIYDSDNIKYLISTIRASSLGLNPVVNPSNPLQYVIPLPPLTKEGQKKILKQISELGENAEINIRNIRTINMKHLKKAKQQGEVSEDETRLIEKDITKIINQASQEVKKIIQDTKKNIMEQTVYTSTHPY</sequence>
<keyword evidence="2" id="KW-1185">Reference proteome</keyword>
<protein>
    <submittedName>
        <fullName evidence="1">Uncharacterized protein</fullName>
    </submittedName>
</protein>
<comment type="caution">
    <text evidence="1">The sequence shown here is derived from an EMBL/GenBank/DDBJ whole genome shotgun (WGS) entry which is preliminary data.</text>
</comment>
<reference evidence="1 2" key="1">
    <citation type="journal article" date="2021" name="Commun. Biol.">
        <title>Genomic insights into the host specific adaptation of the Pneumocystis genus.</title>
        <authorList>
            <person name="Cisse O.H."/>
            <person name="Ma L."/>
            <person name="Dekker J.P."/>
            <person name="Khil P.P."/>
            <person name="Youn J.-H."/>
            <person name="Brenchley J.M."/>
            <person name="Blair R."/>
            <person name="Pahar B."/>
            <person name="Chabe M."/>
            <person name="Van Rompay K.K.A."/>
            <person name="Keesler R."/>
            <person name="Sukura A."/>
            <person name="Hirsch V."/>
            <person name="Kutty G."/>
            <person name="Liu Y."/>
            <person name="Peng L."/>
            <person name="Chen J."/>
            <person name="Song J."/>
            <person name="Weissenbacher-Lang C."/>
            <person name="Xu J."/>
            <person name="Upham N.S."/>
            <person name="Stajich J.E."/>
            <person name="Cuomo C.A."/>
            <person name="Cushion M.T."/>
            <person name="Kovacs J.A."/>
        </authorList>
    </citation>
    <scope>NUCLEOTIDE SEQUENCE [LARGE SCALE GENOMIC DNA]</scope>
    <source>
        <strain evidence="1 2">RABM</strain>
    </source>
</reference>
<dbReference type="EMBL" id="JABTEG010000001">
    <property type="protein sequence ID" value="KAG4306160.1"/>
    <property type="molecule type" value="Genomic_DNA"/>
</dbReference>
<evidence type="ECO:0000313" key="1">
    <source>
        <dbReference type="EMBL" id="KAG4306160.1"/>
    </source>
</evidence>
<name>A0ACB7CGA7_9ASCO</name>
<evidence type="ECO:0000313" key="2">
    <source>
        <dbReference type="Proteomes" id="UP000768646"/>
    </source>
</evidence>
<organism evidence="1 2">
    <name type="scientific">Pneumocystis oryctolagi</name>
    <dbReference type="NCBI Taxonomy" id="42067"/>
    <lineage>
        <taxon>Eukaryota</taxon>
        <taxon>Fungi</taxon>
        <taxon>Dikarya</taxon>
        <taxon>Ascomycota</taxon>
        <taxon>Taphrinomycotina</taxon>
        <taxon>Pneumocystomycetes</taxon>
        <taxon>Pneumocystaceae</taxon>
        <taxon>Pneumocystis</taxon>
    </lineage>
</organism>
<accession>A0ACB7CGA7</accession>
<gene>
    <name evidence="1" type="ORF">PORY_000148</name>
</gene>
<dbReference type="Proteomes" id="UP000768646">
    <property type="component" value="Unassembled WGS sequence"/>
</dbReference>
<proteinExistence type="predicted"/>